<reference evidence="16 17" key="1">
    <citation type="journal article" date="2017" name="PLoS Biol.">
        <title>The sea cucumber genome provides insights into morphological evolution and visceral regeneration.</title>
        <authorList>
            <person name="Zhang X."/>
            <person name="Sun L."/>
            <person name="Yuan J."/>
            <person name="Sun Y."/>
            <person name="Gao Y."/>
            <person name="Zhang L."/>
            <person name="Li S."/>
            <person name="Dai H."/>
            <person name="Hamel J.F."/>
            <person name="Liu C."/>
            <person name="Yu Y."/>
            <person name="Liu S."/>
            <person name="Lin W."/>
            <person name="Guo K."/>
            <person name="Jin S."/>
            <person name="Xu P."/>
            <person name="Storey K.B."/>
            <person name="Huan P."/>
            <person name="Zhang T."/>
            <person name="Zhou Y."/>
            <person name="Zhang J."/>
            <person name="Lin C."/>
            <person name="Li X."/>
            <person name="Xing L."/>
            <person name="Huo D."/>
            <person name="Sun M."/>
            <person name="Wang L."/>
            <person name="Mercier A."/>
            <person name="Li F."/>
            <person name="Yang H."/>
            <person name="Xiang J."/>
        </authorList>
    </citation>
    <scope>NUCLEOTIDE SEQUENCE [LARGE SCALE GENOMIC DNA]</scope>
    <source>
        <strain evidence="16">Shaxun</strain>
        <tissue evidence="16">Muscle</tissue>
    </source>
</reference>
<keyword evidence="3" id="KW-0963">Cytoplasm</keyword>
<dbReference type="Pfam" id="PF00018">
    <property type="entry name" value="SH3_1"/>
    <property type="match status" value="1"/>
</dbReference>
<dbReference type="PROSITE" id="PS50011">
    <property type="entry name" value="PROTEIN_KINASE_DOM"/>
    <property type="match status" value="1"/>
</dbReference>
<dbReference type="PROSITE" id="PS50002">
    <property type="entry name" value="SH3"/>
    <property type="match status" value="1"/>
</dbReference>
<dbReference type="AlphaFoldDB" id="A0A2G8LMB9"/>
<keyword evidence="7 12" id="KW-0067">ATP-binding</keyword>
<dbReference type="EMBL" id="MRZV01000033">
    <property type="protein sequence ID" value="PIK61385.1"/>
    <property type="molecule type" value="Genomic_DNA"/>
</dbReference>
<keyword evidence="2 11" id="KW-0728">SH3 domain</keyword>
<evidence type="ECO:0000256" key="5">
    <source>
        <dbReference type="ARBA" id="ARBA00022741"/>
    </source>
</evidence>
<evidence type="ECO:0000256" key="8">
    <source>
        <dbReference type="ARBA" id="ARBA00023137"/>
    </source>
</evidence>
<dbReference type="Pfam" id="PF07714">
    <property type="entry name" value="PK_Tyr_Ser-Thr"/>
    <property type="match status" value="1"/>
</dbReference>
<evidence type="ECO:0000313" key="16">
    <source>
        <dbReference type="EMBL" id="PIK61385.1"/>
    </source>
</evidence>
<dbReference type="Gene3D" id="2.30.30.40">
    <property type="entry name" value="SH3 Domains"/>
    <property type="match status" value="1"/>
</dbReference>
<evidence type="ECO:0000256" key="7">
    <source>
        <dbReference type="ARBA" id="ARBA00022840"/>
    </source>
</evidence>
<dbReference type="PANTHER" id="PTHR24418">
    <property type="entry name" value="TYROSINE-PROTEIN KINASE"/>
    <property type="match status" value="1"/>
</dbReference>
<accession>A0A2G8LMB9</accession>
<keyword evidence="17" id="KW-1185">Reference proteome</keyword>
<dbReference type="InterPro" id="IPR036860">
    <property type="entry name" value="SH2_dom_sf"/>
</dbReference>
<dbReference type="InterPro" id="IPR011009">
    <property type="entry name" value="Kinase-like_dom_sf"/>
</dbReference>
<name>A0A2G8LMB9_STIJA</name>
<dbReference type="FunFam" id="1.10.510.10:FF:000554">
    <property type="entry name" value="Predicted protein"/>
    <property type="match status" value="1"/>
</dbReference>
<dbReference type="InterPro" id="IPR000980">
    <property type="entry name" value="SH2"/>
</dbReference>
<evidence type="ECO:0000256" key="9">
    <source>
        <dbReference type="ARBA" id="ARBA00051245"/>
    </source>
</evidence>
<evidence type="ECO:0000256" key="12">
    <source>
        <dbReference type="RuleBase" id="RU362096"/>
    </source>
</evidence>
<evidence type="ECO:0000256" key="4">
    <source>
        <dbReference type="ARBA" id="ARBA00022679"/>
    </source>
</evidence>
<sequence length="454" mass="51101">MTSGPPGKNVLKLKPGSEVKAKHDFKGTRADDLSFKKDDILVIVSGTRDPNWYKATNSIGGSGMVPVTHLGMMREEVKLSTMPWFHGKITRDKSEEMMKSKPSGTFLVRESTHFPGDYTLSVSYSGSIEHYRILYSKNLLSVDEETYFENLVKLVEHYQKDADGLCCMLGKPLEKRGTVNVAVDSDAFRESGWAIERSKVIVTRTIASGNFGDVCEGQYLNRQVAIKQLKDNDKAAQAFLAEASVMTSLKHPNLVELLGVVLEYPLLLVMEFMSKGNLVEYLRSRGRSVVTPDHLVQFSLDAAKGMHYLEKKGLVHRDLAARNILISEEDRAKVSDFGLTAAEEHNQYGKELPIRWTAPEALDSKKFSTKSDVWSFGILLWEIYSYGKVPYPRIPLAEIRKYVGNKYRMEAPDGCPSFIHKLMKDCWNISPKERPSFQSIERILESVQGSVGRS</sequence>
<dbReference type="PRINTS" id="PR00678">
    <property type="entry name" value="PI3KINASEP85"/>
</dbReference>
<comment type="caution">
    <text evidence="16">The sequence shown here is derived from an EMBL/GenBank/DDBJ whole genome shotgun (WGS) entry which is preliminary data.</text>
</comment>
<evidence type="ECO:0000256" key="3">
    <source>
        <dbReference type="ARBA" id="ARBA00022490"/>
    </source>
</evidence>
<dbReference type="Proteomes" id="UP000230750">
    <property type="component" value="Unassembled WGS sequence"/>
</dbReference>
<dbReference type="FunFam" id="3.30.505.10:FF:000023">
    <property type="entry name" value="Tyrosine-protein kinase"/>
    <property type="match status" value="1"/>
</dbReference>
<dbReference type="InterPro" id="IPR008266">
    <property type="entry name" value="Tyr_kinase_AS"/>
</dbReference>
<dbReference type="PROSITE" id="PS50001">
    <property type="entry name" value="SH2"/>
    <property type="match status" value="1"/>
</dbReference>
<dbReference type="PRINTS" id="PR00109">
    <property type="entry name" value="TYRKINASE"/>
</dbReference>
<feature type="domain" description="SH3" evidence="14">
    <location>
        <begin position="14"/>
        <end position="75"/>
    </location>
</feature>
<dbReference type="InterPro" id="IPR000719">
    <property type="entry name" value="Prot_kinase_dom"/>
</dbReference>
<evidence type="ECO:0000259" key="14">
    <source>
        <dbReference type="PROSITE" id="PS50002"/>
    </source>
</evidence>
<comment type="similarity">
    <text evidence="12">Belongs to the protein kinase superfamily. Tyr protein kinase family.</text>
</comment>
<dbReference type="PRINTS" id="PR00401">
    <property type="entry name" value="SH2DOMAIN"/>
</dbReference>
<evidence type="ECO:0000259" key="13">
    <source>
        <dbReference type="PROSITE" id="PS50001"/>
    </source>
</evidence>
<organism evidence="16 17">
    <name type="scientific">Stichopus japonicus</name>
    <name type="common">Sea cucumber</name>
    <dbReference type="NCBI Taxonomy" id="307972"/>
    <lineage>
        <taxon>Eukaryota</taxon>
        <taxon>Metazoa</taxon>
        <taxon>Echinodermata</taxon>
        <taxon>Eleutherozoa</taxon>
        <taxon>Echinozoa</taxon>
        <taxon>Holothuroidea</taxon>
        <taxon>Aspidochirotacea</taxon>
        <taxon>Aspidochirotida</taxon>
        <taxon>Stichopodidae</taxon>
        <taxon>Apostichopus</taxon>
    </lineage>
</organism>
<dbReference type="Gene3D" id="3.30.505.10">
    <property type="entry name" value="SH2 domain"/>
    <property type="match status" value="1"/>
</dbReference>
<feature type="domain" description="SH2" evidence="13">
    <location>
        <begin position="84"/>
        <end position="173"/>
    </location>
</feature>
<dbReference type="SUPFAM" id="SSF56112">
    <property type="entry name" value="Protein kinase-like (PK-like)"/>
    <property type="match status" value="1"/>
</dbReference>
<protein>
    <recommendedName>
        <fullName evidence="12">Tyrosine-protein kinase</fullName>
        <ecNumber evidence="12">2.7.10.2</ecNumber>
    </recommendedName>
</protein>
<feature type="domain" description="Protein kinase" evidence="15">
    <location>
        <begin position="200"/>
        <end position="447"/>
    </location>
</feature>
<keyword evidence="4 12" id="KW-0808">Transferase</keyword>
<dbReference type="SUPFAM" id="SSF55550">
    <property type="entry name" value="SH2 domain"/>
    <property type="match status" value="1"/>
</dbReference>
<evidence type="ECO:0000313" key="17">
    <source>
        <dbReference type="Proteomes" id="UP000230750"/>
    </source>
</evidence>
<dbReference type="SMART" id="SM00326">
    <property type="entry name" value="SH3"/>
    <property type="match status" value="1"/>
</dbReference>
<dbReference type="InterPro" id="IPR020635">
    <property type="entry name" value="Tyr_kinase_cat_dom"/>
</dbReference>
<dbReference type="SMART" id="SM00219">
    <property type="entry name" value="TyrKc"/>
    <property type="match status" value="1"/>
</dbReference>
<dbReference type="OrthoDB" id="346907at2759"/>
<dbReference type="SUPFAM" id="SSF50044">
    <property type="entry name" value="SH3-domain"/>
    <property type="match status" value="1"/>
</dbReference>
<dbReference type="InterPro" id="IPR001245">
    <property type="entry name" value="Ser-Thr/Tyr_kinase_cat_dom"/>
</dbReference>
<evidence type="ECO:0000256" key="11">
    <source>
        <dbReference type="PROSITE-ProRule" id="PRU00192"/>
    </source>
</evidence>
<proteinExistence type="inferred from homology"/>
<dbReference type="InterPro" id="IPR036028">
    <property type="entry name" value="SH3-like_dom_sf"/>
</dbReference>
<dbReference type="EC" id="2.7.10.2" evidence="12"/>
<dbReference type="GO" id="GO:0005524">
    <property type="term" value="F:ATP binding"/>
    <property type="evidence" value="ECO:0007669"/>
    <property type="project" value="UniProtKB-KW"/>
</dbReference>
<dbReference type="Gene3D" id="1.10.510.10">
    <property type="entry name" value="Transferase(Phosphotransferase) domain 1"/>
    <property type="match status" value="1"/>
</dbReference>
<evidence type="ECO:0000256" key="10">
    <source>
        <dbReference type="PROSITE-ProRule" id="PRU00191"/>
    </source>
</evidence>
<dbReference type="GO" id="GO:0005737">
    <property type="term" value="C:cytoplasm"/>
    <property type="evidence" value="ECO:0007669"/>
    <property type="project" value="UniProtKB-SubCell"/>
</dbReference>
<keyword evidence="6 12" id="KW-0418">Kinase</keyword>
<dbReference type="PROSITE" id="PS00109">
    <property type="entry name" value="PROTEIN_KINASE_TYR"/>
    <property type="match status" value="1"/>
</dbReference>
<comment type="catalytic activity">
    <reaction evidence="9 12">
        <text>L-tyrosyl-[protein] + ATP = O-phospho-L-tyrosyl-[protein] + ADP + H(+)</text>
        <dbReference type="Rhea" id="RHEA:10596"/>
        <dbReference type="Rhea" id="RHEA-COMP:10136"/>
        <dbReference type="Rhea" id="RHEA-COMP:20101"/>
        <dbReference type="ChEBI" id="CHEBI:15378"/>
        <dbReference type="ChEBI" id="CHEBI:30616"/>
        <dbReference type="ChEBI" id="CHEBI:46858"/>
        <dbReference type="ChEBI" id="CHEBI:61978"/>
        <dbReference type="ChEBI" id="CHEBI:456216"/>
        <dbReference type="EC" id="2.7.10.2"/>
    </reaction>
</comment>
<keyword evidence="10" id="KW-0727">SH2 domain</keyword>
<evidence type="ECO:0000259" key="15">
    <source>
        <dbReference type="PROSITE" id="PS50011"/>
    </source>
</evidence>
<dbReference type="Pfam" id="PF00017">
    <property type="entry name" value="SH2"/>
    <property type="match status" value="1"/>
</dbReference>
<dbReference type="GO" id="GO:0004715">
    <property type="term" value="F:non-membrane spanning protein tyrosine kinase activity"/>
    <property type="evidence" value="ECO:0007669"/>
    <property type="project" value="UniProtKB-EC"/>
</dbReference>
<dbReference type="InterPro" id="IPR001452">
    <property type="entry name" value="SH3_domain"/>
</dbReference>
<comment type="subcellular location">
    <subcellularLocation>
        <location evidence="1">Cytoplasm</location>
    </subcellularLocation>
</comment>
<dbReference type="STRING" id="307972.A0A2G8LMB9"/>
<dbReference type="SMART" id="SM00252">
    <property type="entry name" value="SH2"/>
    <property type="match status" value="1"/>
</dbReference>
<evidence type="ECO:0000256" key="1">
    <source>
        <dbReference type="ARBA" id="ARBA00004496"/>
    </source>
</evidence>
<keyword evidence="8 12" id="KW-0829">Tyrosine-protein kinase</keyword>
<evidence type="ECO:0000256" key="2">
    <source>
        <dbReference type="ARBA" id="ARBA00022443"/>
    </source>
</evidence>
<dbReference type="InterPro" id="IPR050198">
    <property type="entry name" value="Non-receptor_tyrosine_kinases"/>
</dbReference>
<keyword evidence="5 12" id="KW-0547">Nucleotide-binding</keyword>
<evidence type="ECO:0000256" key="6">
    <source>
        <dbReference type="ARBA" id="ARBA00022777"/>
    </source>
</evidence>
<gene>
    <name evidence="16" type="ORF">BSL78_01684</name>
</gene>